<evidence type="ECO:0008006" key="4">
    <source>
        <dbReference type="Google" id="ProtNLM"/>
    </source>
</evidence>
<organism evidence="2 3">
    <name type="scientific">Streptomyces avidinii</name>
    <dbReference type="NCBI Taxonomy" id="1895"/>
    <lineage>
        <taxon>Bacteria</taxon>
        <taxon>Bacillati</taxon>
        <taxon>Actinomycetota</taxon>
        <taxon>Actinomycetes</taxon>
        <taxon>Kitasatosporales</taxon>
        <taxon>Streptomycetaceae</taxon>
        <taxon>Streptomyces</taxon>
    </lineage>
</organism>
<gene>
    <name evidence="2" type="ORF">J2Z77_000203</name>
</gene>
<evidence type="ECO:0000256" key="1">
    <source>
        <dbReference type="SAM" id="Phobius"/>
    </source>
</evidence>
<accession>A0ABS4KZY1</accession>
<keyword evidence="1" id="KW-0472">Membrane</keyword>
<keyword evidence="1" id="KW-0812">Transmembrane</keyword>
<feature type="transmembrane region" description="Helical" evidence="1">
    <location>
        <begin position="35"/>
        <end position="54"/>
    </location>
</feature>
<proteinExistence type="predicted"/>
<dbReference type="RefSeq" id="WP_189964903.1">
    <property type="nucleotide sequence ID" value="NZ_BMVL01000002.1"/>
</dbReference>
<comment type="caution">
    <text evidence="2">The sequence shown here is derived from an EMBL/GenBank/DDBJ whole genome shotgun (WGS) entry which is preliminary data.</text>
</comment>
<evidence type="ECO:0000313" key="3">
    <source>
        <dbReference type="Proteomes" id="UP001519310"/>
    </source>
</evidence>
<reference evidence="2 3" key="1">
    <citation type="submission" date="2021-03" db="EMBL/GenBank/DDBJ databases">
        <title>Genomic Encyclopedia of Type Strains, Phase IV (KMG-IV): sequencing the most valuable type-strain genomes for metagenomic binning, comparative biology and taxonomic classification.</title>
        <authorList>
            <person name="Goeker M."/>
        </authorList>
    </citation>
    <scope>NUCLEOTIDE SEQUENCE [LARGE SCALE GENOMIC DNA]</scope>
    <source>
        <strain evidence="2 3">DSM 40526</strain>
    </source>
</reference>
<protein>
    <recommendedName>
        <fullName evidence="4">Integral membrane protein</fullName>
    </recommendedName>
</protein>
<dbReference type="EMBL" id="JAGGLQ010000001">
    <property type="protein sequence ID" value="MBP2034419.1"/>
    <property type="molecule type" value="Genomic_DNA"/>
</dbReference>
<feature type="transmembrane region" description="Helical" evidence="1">
    <location>
        <begin position="7"/>
        <end position="29"/>
    </location>
</feature>
<keyword evidence="3" id="KW-1185">Reference proteome</keyword>
<dbReference type="Proteomes" id="UP001519310">
    <property type="component" value="Unassembled WGS sequence"/>
</dbReference>
<sequence length="94" mass="9625">MQNRASLLLRISATLELATLAVLLVNLGVLHLPALASAVGPVHGCAYLIVIIAVTRERGPDRAAVPLSAVPGIGGILALRRLDAHRAPPAPVSG</sequence>
<keyword evidence="1" id="KW-1133">Transmembrane helix</keyword>
<name>A0ABS4KZY1_STRAV</name>
<evidence type="ECO:0000313" key="2">
    <source>
        <dbReference type="EMBL" id="MBP2034419.1"/>
    </source>
</evidence>